<feature type="region of interest" description="Disordered" evidence="1">
    <location>
        <begin position="125"/>
        <end position="161"/>
    </location>
</feature>
<dbReference type="OrthoDB" id="3801350at2759"/>
<accession>A0A6A7ARV7</accession>
<feature type="region of interest" description="Disordered" evidence="1">
    <location>
        <begin position="195"/>
        <end position="308"/>
    </location>
</feature>
<gene>
    <name evidence="2" type="ORF">T440DRAFT_559350</name>
</gene>
<sequence length="699" mass="75885">MGSSHSTPPPLTYVNVPHGQVLVPSGSPLTIDPYANPHLRTAKPPYIRSHKQNPSYVRHTHNNNAHYKPTHIHTPIYSPCSSPRYPHYAMRRAGFEGEGSSEGSESSMGCVDGMGTGRRMGRGFSGGGGVAGLRGGLEGKGRDWFEEGRPRSAPVGMGMQDPRLGGMGVGMGMGMSGIPMNFAGGGGGMGMGMGMPGGIPGLHQPNITPHQPPDYTSNPNFPHFTNGFAPTRPQHTPNTQSSTPPPAHHSPRRPSNHRSRDYTSVPMGAYTPSPSKPPKPSRAHTTPRFASHVNRGSSRKVGPSGREWTDGNAFLDGCTCTTNCKCRKSHRVIYYKERYGTGEGGGDGDESDGDSDAGREVGEIRYILRDELGKDCGDHGGCGKGDGSGSEEGKGDKKRSRKKKKEEQRKKDREEKDHYKRLKEEILEALDHGFKGIGKEGMQQQQQQQGNMGGVAQLPFGAPPGMASTPFGRDEMAMDPRMAQHIAMMRGDPQQGVGLPGMTGQMAPDMSHHLTGHPDNPWRMGTGRVEGGRPFPDDMSIADMERMETMGMRHPNFAQGMMSNGNTRIPPNFLSPRRAKSGGRFVDSRVGRGMDISELHSRTGRGRGGMTTSRRTNGPQQHTRFESSDSDMSPLRRQGIARRRDDDILDRMRGGAVDEDGVPTARRQQGTSPETKRNGGRNGPDQARQPRADTDDDDY</sequence>
<feature type="compositionally biased region" description="Gly residues" evidence="1">
    <location>
        <begin position="379"/>
        <end position="390"/>
    </location>
</feature>
<feature type="compositionally biased region" description="Acidic residues" evidence="1">
    <location>
        <begin position="346"/>
        <end position="355"/>
    </location>
</feature>
<evidence type="ECO:0000313" key="3">
    <source>
        <dbReference type="Proteomes" id="UP000799423"/>
    </source>
</evidence>
<dbReference type="EMBL" id="MU006361">
    <property type="protein sequence ID" value="KAF2844845.1"/>
    <property type="molecule type" value="Genomic_DNA"/>
</dbReference>
<feature type="region of interest" description="Disordered" evidence="1">
    <location>
        <begin position="339"/>
        <end position="358"/>
    </location>
</feature>
<evidence type="ECO:0000313" key="2">
    <source>
        <dbReference type="EMBL" id="KAF2844845.1"/>
    </source>
</evidence>
<dbReference type="Proteomes" id="UP000799423">
    <property type="component" value="Unassembled WGS sequence"/>
</dbReference>
<name>A0A6A7ARV7_9PLEO</name>
<feature type="region of interest" description="Disordered" evidence="1">
    <location>
        <begin position="377"/>
        <end position="418"/>
    </location>
</feature>
<dbReference type="AlphaFoldDB" id="A0A6A7ARV7"/>
<proteinExistence type="predicted"/>
<keyword evidence="3" id="KW-1185">Reference proteome</keyword>
<organism evidence="2 3">
    <name type="scientific">Plenodomus tracheiphilus IPT5</name>
    <dbReference type="NCBI Taxonomy" id="1408161"/>
    <lineage>
        <taxon>Eukaryota</taxon>
        <taxon>Fungi</taxon>
        <taxon>Dikarya</taxon>
        <taxon>Ascomycota</taxon>
        <taxon>Pezizomycotina</taxon>
        <taxon>Dothideomycetes</taxon>
        <taxon>Pleosporomycetidae</taxon>
        <taxon>Pleosporales</taxon>
        <taxon>Pleosporineae</taxon>
        <taxon>Leptosphaeriaceae</taxon>
        <taxon>Plenodomus</taxon>
    </lineage>
</organism>
<feature type="compositionally biased region" description="Basic and acidic residues" evidence="1">
    <location>
        <begin position="642"/>
        <end position="653"/>
    </location>
</feature>
<feature type="compositionally biased region" description="Polar residues" evidence="1">
    <location>
        <begin position="205"/>
        <end position="220"/>
    </location>
</feature>
<feature type="compositionally biased region" description="Basic and acidic residues" evidence="1">
    <location>
        <begin position="405"/>
        <end position="418"/>
    </location>
</feature>
<evidence type="ECO:0000256" key="1">
    <source>
        <dbReference type="SAM" id="MobiDB-lite"/>
    </source>
</evidence>
<feature type="region of interest" description="Disordered" evidence="1">
    <location>
        <begin position="599"/>
        <end position="699"/>
    </location>
</feature>
<feature type="compositionally biased region" description="Basic and acidic residues" evidence="1">
    <location>
        <begin position="137"/>
        <end position="150"/>
    </location>
</feature>
<reference evidence="2" key="1">
    <citation type="submission" date="2020-01" db="EMBL/GenBank/DDBJ databases">
        <authorList>
            <consortium name="DOE Joint Genome Institute"/>
            <person name="Haridas S."/>
            <person name="Albert R."/>
            <person name="Binder M."/>
            <person name="Bloem J."/>
            <person name="Labutti K."/>
            <person name="Salamov A."/>
            <person name="Andreopoulos B."/>
            <person name="Baker S.E."/>
            <person name="Barry K."/>
            <person name="Bills G."/>
            <person name="Bluhm B.H."/>
            <person name="Cannon C."/>
            <person name="Castanera R."/>
            <person name="Culley D.E."/>
            <person name="Daum C."/>
            <person name="Ezra D."/>
            <person name="Gonzalez J.B."/>
            <person name="Henrissat B."/>
            <person name="Kuo A."/>
            <person name="Liang C."/>
            <person name="Lipzen A."/>
            <person name="Lutzoni F."/>
            <person name="Magnuson J."/>
            <person name="Mondo S."/>
            <person name="Nolan M."/>
            <person name="Ohm R."/>
            <person name="Pangilinan J."/>
            <person name="Park H.-J."/>
            <person name="Ramirez L."/>
            <person name="Alfaro M."/>
            <person name="Sun H."/>
            <person name="Tritt A."/>
            <person name="Yoshinaga Y."/>
            <person name="Zwiers L.-H."/>
            <person name="Turgeon B.G."/>
            <person name="Goodwin S.B."/>
            <person name="Spatafora J.W."/>
            <person name="Crous P.W."/>
            <person name="Grigoriev I.V."/>
        </authorList>
    </citation>
    <scope>NUCLEOTIDE SEQUENCE</scope>
    <source>
        <strain evidence="2">IPT5</strain>
    </source>
</reference>
<feature type="compositionally biased region" description="Gly residues" evidence="1">
    <location>
        <begin position="125"/>
        <end position="136"/>
    </location>
</feature>
<protein>
    <submittedName>
        <fullName evidence="2">Uncharacterized protein</fullName>
    </submittedName>
</protein>